<dbReference type="PANTHER" id="PTHR11439">
    <property type="entry name" value="GAG-POL-RELATED RETROTRANSPOSON"/>
    <property type="match status" value="1"/>
</dbReference>
<protein>
    <submittedName>
        <fullName evidence="1">Uncharacterized mitochondrial protein AtMg00810</fullName>
    </submittedName>
</protein>
<comment type="caution">
    <text evidence="1">The sequence shown here is derived from an EMBL/GenBank/DDBJ whole genome shotgun (WGS) entry which is preliminary data.</text>
</comment>
<dbReference type="Proteomes" id="UP001153555">
    <property type="component" value="Unassembled WGS sequence"/>
</dbReference>
<name>A0A9N7RLF6_STRHE</name>
<evidence type="ECO:0000313" key="1">
    <source>
        <dbReference type="EMBL" id="CAA0836354.1"/>
    </source>
</evidence>
<accession>A0A9N7RLF6</accession>
<gene>
    <name evidence="1" type="ORF">SHERM_03453</name>
</gene>
<sequence length="162" mass="17491">MKSAKPVNTPLANHFKLSKQSCPTSQEEKEAMAGVPYSSAVGSLMYAMVCTRPDIAHAVGVVSRYLSNPGKNHWEAVKWILRYLKGSANNSLSFEKGNLVLEGYTDADMTGDLDSRKSTSGFVFTFAGGAISWQSKLQKSVALSTTEAEYIALTEAGKEMLG</sequence>
<dbReference type="CDD" id="cd09272">
    <property type="entry name" value="RNase_HI_RT_Ty1"/>
    <property type="match status" value="1"/>
</dbReference>
<proteinExistence type="predicted"/>
<dbReference type="OrthoDB" id="1915846at2759"/>
<dbReference type="EMBL" id="CACSLK010030184">
    <property type="protein sequence ID" value="CAA0836354.1"/>
    <property type="molecule type" value="Genomic_DNA"/>
</dbReference>
<dbReference type="PANTHER" id="PTHR11439:SF467">
    <property type="entry name" value="INTEGRASE CATALYTIC DOMAIN-CONTAINING PROTEIN"/>
    <property type="match status" value="1"/>
</dbReference>
<evidence type="ECO:0000313" key="2">
    <source>
        <dbReference type="Proteomes" id="UP001153555"/>
    </source>
</evidence>
<keyword evidence="2" id="KW-1185">Reference proteome</keyword>
<dbReference type="AlphaFoldDB" id="A0A9N7RLF6"/>
<organism evidence="1 2">
    <name type="scientific">Striga hermonthica</name>
    <name type="common">Purple witchweed</name>
    <name type="synonym">Buchnera hermonthica</name>
    <dbReference type="NCBI Taxonomy" id="68872"/>
    <lineage>
        <taxon>Eukaryota</taxon>
        <taxon>Viridiplantae</taxon>
        <taxon>Streptophyta</taxon>
        <taxon>Embryophyta</taxon>
        <taxon>Tracheophyta</taxon>
        <taxon>Spermatophyta</taxon>
        <taxon>Magnoliopsida</taxon>
        <taxon>eudicotyledons</taxon>
        <taxon>Gunneridae</taxon>
        <taxon>Pentapetalae</taxon>
        <taxon>asterids</taxon>
        <taxon>lamiids</taxon>
        <taxon>Lamiales</taxon>
        <taxon>Orobanchaceae</taxon>
        <taxon>Buchnereae</taxon>
        <taxon>Striga</taxon>
    </lineage>
</organism>
<reference evidence="1" key="1">
    <citation type="submission" date="2019-12" db="EMBL/GenBank/DDBJ databases">
        <authorList>
            <person name="Scholes J."/>
        </authorList>
    </citation>
    <scope>NUCLEOTIDE SEQUENCE</scope>
</reference>